<dbReference type="InterPro" id="IPR004733">
    <property type="entry name" value="PurM_cligase"/>
</dbReference>
<dbReference type="SUPFAM" id="SSF55326">
    <property type="entry name" value="PurM N-terminal domain-like"/>
    <property type="match status" value="1"/>
</dbReference>
<proteinExistence type="predicted"/>
<dbReference type="EnsemblMetazoa" id="GAUT007492-RA">
    <property type="protein sequence ID" value="GAUT007492-PA"/>
    <property type="gene ID" value="GAUT007492"/>
</dbReference>
<feature type="domain" description="PurM-like N-terminal" evidence="1">
    <location>
        <begin position="92"/>
        <end position="114"/>
    </location>
</feature>
<dbReference type="GO" id="GO:0004637">
    <property type="term" value="F:phosphoribosylamine-glycine ligase activity"/>
    <property type="evidence" value="ECO:0007669"/>
    <property type="project" value="TreeGrafter"/>
</dbReference>
<dbReference type="GO" id="GO:0004641">
    <property type="term" value="F:phosphoribosylformylglycinamidine cyclo-ligase activity"/>
    <property type="evidence" value="ECO:0007669"/>
    <property type="project" value="InterPro"/>
</dbReference>
<protein>
    <recommendedName>
        <fullName evidence="1">PurM-like N-terminal domain-containing protein</fullName>
    </recommendedName>
</protein>
<dbReference type="InterPro" id="IPR016188">
    <property type="entry name" value="PurM-like_N"/>
</dbReference>
<evidence type="ECO:0000313" key="2">
    <source>
        <dbReference type="EnsemblMetazoa" id="GAUT007492-PA"/>
    </source>
</evidence>
<dbReference type="GO" id="GO:0046084">
    <property type="term" value="P:adenine biosynthetic process"/>
    <property type="evidence" value="ECO:0007669"/>
    <property type="project" value="TreeGrafter"/>
</dbReference>
<reference evidence="2" key="1">
    <citation type="submission" date="2020-05" db="UniProtKB">
        <authorList>
            <consortium name="EnsemblMetazoa"/>
        </authorList>
    </citation>
    <scope>IDENTIFICATION</scope>
    <source>
        <strain evidence="2">TTRI</strain>
    </source>
</reference>
<accession>A0A1A9UKB4</accession>
<evidence type="ECO:0000313" key="3">
    <source>
        <dbReference type="Proteomes" id="UP000078200"/>
    </source>
</evidence>
<organism evidence="2 3">
    <name type="scientific">Glossina austeni</name>
    <name type="common">Savannah tsetse fly</name>
    <dbReference type="NCBI Taxonomy" id="7395"/>
    <lineage>
        <taxon>Eukaryota</taxon>
        <taxon>Metazoa</taxon>
        <taxon>Ecdysozoa</taxon>
        <taxon>Arthropoda</taxon>
        <taxon>Hexapoda</taxon>
        <taxon>Insecta</taxon>
        <taxon>Pterygota</taxon>
        <taxon>Neoptera</taxon>
        <taxon>Endopterygota</taxon>
        <taxon>Diptera</taxon>
        <taxon>Brachycera</taxon>
        <taxon>Muscomorpha</taxon>
        <taxon>Hippoboscoidea</taxon>
        <taxon>Glossinidae</taxon>
        <taxon>Glossina</taxon>
    </lineage>
</organism>
<name>A0A1A9UKB4_GLOAU</name>
<sequence length="121" mass="13106">MKNQKHSLYKESGVDIKSAYVLINKIKSISRDTHSPEVMHAIGGFAALCNIPKNYHQPILVLSADGVGTKLRFAIDTNMHKNIGIDLVAMCIIKGIIEGCKISQCALVGGETSEMPGIIKN</sequence>
<dbReference type="Proteomes" id="UP000078200">
    <property type="component" value="Unassembled WGS sequence"/>
</dbReference>
<dbReference type="Pfam" id="PF00586">
    <property type="entry name" value="AIRS"/>
    <property type="match status" value="1"/>
</dbReference>
<dbReference type="VEuPathDB" id="VectorBase:GAUT007492"/>
<dbReference type="PANTHER" id="PTHR10520">
    <property type="entry name" value="TRIFUNCTIONAL PURINE BIOSYNTHETIC PROTEIN ADENOSINE-3-RELATED"/>
    <property type="match status" value="1"/>
</dbReference>
<dbReference type="InterPro" id="IPR036921">
    <property type="entry name" value="PurM-like_N_sf"/>
</dbReference>
<dbReference type="PANTHER" id="PTHR10520:SF12">
    <property type="entry name" value="TRIFUNCTIONAL PURINE BIOSYNTHETIC PROTEIN ADENOSINE-3"/>
    <property type="match status" value="1"/>
</dbReference>
<dbReference type="STRING" id="7395.A0A1A9UKB4"/>
<dbReference type="Gene3D" id="3.30.1330.10">
    <property type="entry name" value="PurM-like, N-terminal domain"/>
    <property type="match status" value="2"/>
</dbReference>
<dbReference type="GO" id="GO:0005829">
    <property type="term" value="C:cytosol"/>
    <property type="evidence" value="ECO:0007669"/>
    <property type="project" value="TreeGrafter"/>
</dbReference>
<dbReference type="AlphaFoldDB" id="A0A1A9UKB4"/>
<dbReference type="GO" id="GO:0006189">
    <property type="term" value="P:'de novo' IMP biosynthetic process"/>
    <property type="evidence" value="ECO:0007669"/>
    <property type="project" value="InterPro"/>
</dbReference>
<keyword evidence="3" id="KW-1185">Reference proteome</keyword>
<evidence type="ECO:0000259" key="1">
    <source>
        <dbReference type="Pfam" id="PF00586"/>
    </source>
</evidence>